<feature type="domain" description="MnmG N-terminal" evidence="11">
    <location>
        <begin position="2"/>
        <end position="362"/>
    </location>
</feature>
<dbReference type="InterPro" id="IPR040131">
    <property type="entry name" value="MnmG_N"/>
</dbReference>
<proteinExistence type="inferred from homology"/>
<evidence type="ECO:0000313" key="12">
    <source>
        <dbReference type="EMBL" id="BAL58147.1"/>
    </source>
</evidence>
<keyword evidence="3 10" id="KW-0489">Methyltransferase</keyword>
<comment type="function">
    <text evidence="10">Catalyzes the folate-dependent formation of 5-methyl-uridine at position 54 (M-5-U54) in all tRNAs.</text>
</comment>
<comment type="similarity">
    <text evidence="10">Belongs to the MnmG family. TrmFO subfamily.</text>
</comment>
<keyword evidence="9 10" id="KW-0520">NAD</keyword>
<feature type="binding site" evidence="10">
    <location>
        <begin position="5"/>
        <end position="10"/>
    </location>
    <ligand>
        <name>FAD</name>
        <dbReference type="ChEBI" id="CHEBI:57692"/>
    </ligand>
</feature>
<evidence type="ECO:0000256" key="9">
    <source>
        <dbReference type="ARBA" id="ARBA00023027"/>
    </source>
</evidence>
<reference evidence="12" key="2">
    <citation type="journal article" date="2012" name="PLoS ONE">
        <title>A Deeply Branching Thermophilic Bacterium with an Ancient Acetyl-CoA Pathway Dominates a Subsurface Ecosystem.</title>
        <authorList>
            <person name="Takami H."/>
            <person name="Noguchi H."/>
            <person name="Takaki Y."/>
            <person name="Uchiyama I."/>
            <person name="Toyoda A."/>
            <person name="Nishi S."/>
            <person name="Chee G.-J."/>
            <person name="Arai W."/>
            <person name="Nunoura T."/>
            <person name="Itoh T."/>
            <person name="Hattori M."/>
            <person name="Takai K."/>
        </authorList>
    </citation>
    <scope>NUCLEOTIDE SEQUENCE</scope>
</reference>
<evidence type="ECO:0000256" key="4">
    <source>
        <dbReference type="ARBA" id="ARBA00022630"/>
    </source>
</evidence>
<dbReference type="GO" id="GO:0050660">
    <property type="term" value="F:flavin adenine dinucleotide binding"/>
    <property type="evidence" value="ECO:0007669"/>
    <property type="project" value="UniProtKB-UniRule"/>
</dbReference>
<dbReference type="SUPFAM" id="SSF51905">
    <property type="entry name" value="FAD/NAD(P)-binding domain"/>
    <property type="match status" value="1"/>
</dbReference>
<dbReference type="NCBIfam" id="NF003739">
    <property type="entry name" value="PRK05335.1"/>
    <property type="match status" value="1"/>
</dbReference>
<dbReference type="GO" id="GO:0030488">
    <property type="term" value="P:tRNA methylation"/>
    <property type="evidence" value="ECO:0007669"/>
    <property type="project" value="TreeGrafter"/>
</dbReference>
<dbReference type="Gene3D" id="3.50.50.60">
    <property type="entry name" value="FAD/NAD(P)-binding domain"/>
    <property type="match status" value="2"/>
</dbReference>
<dbReference type="Pfam" id="PF01134">
    <property type="entry name" value="GIDA"/>
    <property type="match status" value="1"/>
</dbReference>
<keyword evidence="4 10" id="KW-0285">Flavoprotein</keyword>
<evidence type="ECO:0000256" key="2">
    <source>
        <dbReference type="ARBA" id="ARBA00022490"/>
    </source>
</evidence>
<keyword evidence="2 10" id="KW-0963">Cytoplasm</keyword>
<keyword evidence="7 10" id="KW-0274">FAD</keyword>
<keyword evidence="8 10" id="KW-0521">NADP</keyword>
<keyword evidence="6 10" id="KW-0819">tRNA processing</keyword>
<organism evidence="12">
    <name type="scientific">uncultured Acidobacteriota bacterium</name>
    <dbReference type="NCBI Taxonomy" id="171953"/>
    <lineage>
        <taxon>Bacteria</taxon>
        <taxon>Pseudomonadati</taxon>
        <taxon>Acidobacteriota</taxon>
        <taxon>environmental samples</taxon>
    </lineage>
</organism>
<dbReference type="HAMAP" id="MF_01037">
    <property type="entry name" value="TrmFO"/>
    <property type="match status" value="1"/>
</dbReference>
<keyword evidence="5 10" id="KW-0808">Transferase</keyword>
<evidence type="ECO:0000256" key="5">
    <source>
        <dbReference type="ARBA" id="ARBA00022679"/>
    </source>
</evidence>
<dbReference type="NCBIfam" id="TIGR00137">
    <property type="entry name" value="gid_trmFO"/>
    <property type="match status" value="1"/>
</dbReference>
<dbReference type="GO" id="GO:0005829">
    <property type="term" value="C:cytosol"/>
    <property type="evidence" value="ECO:0007669"/>
    <property type="project" value="TreeGrafter"/>
</dbReference>
<dbReference type="InterPro" id="IPR036188">
    <property type="entry name" value="FAD/NAD-bd_sf"/>
</dbReference>
<evidence type="ECO:0000259" key="11">
    <source>
        <dbReference type="Pfam" id="PF01134"/>
    </source>
</evidence>
<dbReference type="InterPro" id="IPR004417">
    <property type="entry name" value="TrmFO"/>
</dbReference>
<evidence type="ECO:0000256" key="6">
    <source>
        <dbReference type="ARBA" id="ARBA00022694"/>
    </source>
</evidence>
<dbReference type="GO" id="GO:0002098">
    <property type="term" value="P:tRNA wobble uridine modification"/>
    <property type="evidence" value="ECO:0007669"/>
    <property type="project" value="TreeGrafter"/>
</dbReference>
<evidence type="ECO:0000256" key="10">
    <source>
        <dbReference type="HAMAP-Rule" id="MF_01037"/>
    </source>
</evidence>
<dbReference type="PANTHER" id="PTHR11806">
    <property type="entry name" value="GLUCOSE INHIBITED DIVISION PROTEIN A"/>
    <property type="match status" value="1"/>
</dbReference>
<dbReference type="GO" id="GO:0047151">
    <property type="term" value="F:tRNA (uracil(54)-C5)-methyltransferase activity, 5,10-methylenetetrahydrofolate-dependent"/>
    <property type="evidence" value="ECO:0007669"/>
    <property type="project" value="UniProtKB-UniRule"/>
</dbReference>
<reference evidence="12" key="1">
    <citation type="journal article" date="2005" name="Environ. Microbiol.">
        <title>Genetic and functional properties of uncultivated thermophilic crenarchaeotes from a subsurface gold mine as revealed by analysis of genome fragments.</title>
        <authorList>
            <person name="Nunoura T."/>
            <person name="Hirayama H."/>
            <person name="Takami H."/>
            <person name="Oida H."/>
            <person name="Nishi S."/>
            <person name="Shimamura S."/>
            <person name="Suzuki Y."/>
            <person name="Inagaki F."/>
            <person name="Takai K."/>
            <person name="Nealson K.H."/>
            <person name="Horikoshi K."/>
        </authorList>
    </citation>
    <scope>NUCLEOTIDE SEQUENCE</scope>
</reference>
<name>H5SPR1_9BACT</name>
<comment type="catalytic activity">
    <reaction evidence="10">
        <text>uridine(54) in tRNA + (6R)-5,10-methylene-5,6,7,8-tetrahydrofolate + NADH + H(+) = 5-methyluridine(54) in tRNA + (6S)-5,6,7,8-tetrahydrofolate + NAD(+)</text>
        <dbReference type="Rhea" id="RHEA:16873"/>
        <dbReference type="Rhea" id="RHEA-COMP:10167"/>
        <dbReference type="Rhea" id="RHEA-COMP:10193"/>
        <dbReference type="ChEBI" id="CHEBI:15378"/>
        <dbReference type="ChEBI" id="CHEBI:15636"/>
        <dbReference type="ChEBI" id="CHEBI:57453"/>
        <dbReference type="ChEBI" id="CHEBI:57540"/>
        <dbReference type="ChEBI" id="CHEBI:57945"/>
        <dbReference type="ChEBI" id="CHEBI:65315"/>
        <dbReference type="ChEBI" id="CHEBI:74447"/>
        <dbReference type="EC" id="2.1.1.74"/>
    </reaction>
</comment>
<evidence type="ECO:0000256" key="1">
    <source>
        <dbReference type="ARBA" id="ARBA00001974"/>
    </source>
</evidence>
<dbReference type="EMBL" id="AP011794">
    <property type="protein sequence ID" value="BAL58147.1"/>
    <property type="molecule type" value="Genomic_DNA"/>
</dbReference>
<sequence length="450" mass="50618">MIIIGGGLAGSEAAWQLAERGIPVRLYEMRPQRMTPAHRTDRLGELVCSNSLKSDEPGTAPYLLKEELRRAGSLLIRIAMACRVPGGTALAVDREVFAERITRAIAAHPRITLIREEVERIPSEGIVIIATGPLTSDALSEEIRRLTGREHLYFYDAISPIVDAETINYDVVFRASRYGKGGDDYLNCPLTREEYDRFYEALMRAERVALHDFDRACYFEGCLPIEELARRGRETLLYGPMKPVGLVDPRTGRQPYAVVQLRPENLLADSYNLVGFQTQLKWGEQKRVFRLIPGLERAEFIRYGMVHRNTYINSPACLTETLQLRADPRIFFAGQICGVEGYVECIATGLMVALFVEDLLAGREPVPPPRTTAFGSLLHYVAHSDPENFQPGNITFALLPPLDEENARKLPKAERHQRQVERALRDFDSWIAPRRVRAESVAGLPVSEAT</sequence>
<gene>
    <name evidence="10" type="primary">trmFO</name>
    <name evidence="12" type="ORF">HGMM_F54F02C30</name>
</gene>
<comment type="catalytic activity">
    <reaction evidence="10">
        <text>uridine(54) in tRNA + (6R)-5,10-methylene-5,6,7,8-tetrahydrofolate + NADPH + H(+) = 5-methyluridine(54) in tRNA + (6S)-5,6,7,8-tetrahydrofolate + NADP(+)</text>
        <dbReference type="Rhea" id="RHEA:62372"/>
        <dbReference type="Rhea" id="RHEA-COMP:10167"/>
        <dbReference type="Rhea" id="RHEA-COMP:10193"/>
        <dbReference type="ChEBI" id="CHEBI:15378"/>
        <dbReference type="ChEBI" id="CHEBI:15636"/>
        <dbReference type="ChEBI" id="CHEBI:57453"/>
        <dbReference type="ChEBI" id="CHEBI:57783"/>
        <dbReference type="ChEBI" id="CHEBI:58349"/>
        <dbReference type="ChEBI" id="CHEBI:65315"/>
        <dbReference type="ChEBI" id="CHEBI:74447"/>
        <dbReference type="EC" id="2.1.1.74"/>
    </reaction>
</comment>
<protein>
    <recommendedName>
        <fullName evidence="10">Methylenetetrahydrofolate--tRNA-(uracil-5-)-methyltransferase TrmFO</fullName>
        <ecNumber evidence="10">2.1.1.74</ecNumber>
    </recommendedName>
    <alternativeName>
        <fullName evidence="10">Folate-dependent tRNA (uracil-5-)-methyltransferase</fullName>
    </alternativeName>
    <alternativeName>
        <fullName evidence="10">Folate-dependent tRNA(M-5-U54)-methyltransferase</fullName>
    </alternativeName>
</protein>
<evidence type="ECO:0000256" key="8">
    <source>
        <dbReference type="ARBA" id="ARBA00022857"/>
    </source>
</evidence>
<evidence type="ECO:0000256" key="3">
    <source>
        <dbReference type="ARBA" id="ARBA00022603"/>
    </source>
</evidence>
<evidence type="ECO:0000256" key="7">
    <source>
        <dbReference type="ARBA" id="ARBA00022827"/>
    </source>
</evidence>
<comment type="subcellular location">
    <subcellularLocation>
        <location evidence="10">Cytoplasm</location>
    </subcellularLocation>
</comment>
<dbReference type="InterPro" id="IPR002218">
    <property type="entry name" value="MnmG-rel"/>
</dbReference>
<accession>H5SPR1</accession>
<dbReference type="EC" id="2.1.1.74" evidence="10"/>
<dbReference type="PANTHER" id="PTHR11806:SF2">
    <property type="entry name" value="METHYLENETETRAHYDROFOLATE--TRNA-(URACIL-5-)-METHYLTRANSFERASE TRMFO"/>
    <property type="match status" value="1"/>
</dbReference>
<dbReference type="AlphaFoldDB" id="H5SPR1"/>
<comment type="cofactor">
    <cofactor evidence="1 10">
        <name>FAD</name>
        <dbReference type="ChEBI" id="CHEBI:57692"/>
    </cofactor>
</comment>